<dbReference type="AlphaFoldDB" id="A0AAD6ZQ68"/>
<gene>
    <name evidence="1" type="ORF">DFH08DRAFT_708215</name>
</gene>
<sequence length="148" mass="16104">MVHQIRFHIDNTNTGYKLIPAEKSAFADWGSISKYPVTVPAGTSVPENGGFVKASSAPFAGAAMLVVYSIQTSTPIYLCLLASDPHWSARKNWAYVYITTDINDAKAGQELFNKVYSGENTSASVNIDGGIFEVKEPSVVSRIDWVLI</sequence>
<evidence type="ECO:0000313" key="2">
    <source>
        <dbReference type="Proteomes" id="UP001218218"/>
    </source>
</evidence>
<dbReference type="EMBL" id="JARIHO010000034">
    <property type="protein sequence ID" value="KAJ7333366.1"/>
    <property type="molecule type" value="Genomic_DNA"/>
</dbReference>
<accession>A0AAD6ZQ68</accession>
<dbReference type="Proteomes" id="UP001218218">
    <property type="component" value="Unassembled WGS sequence"/>
</dbReference>
<proteinExistence type="predicted"/>
<evidence type="ECO:0000313" key="1">
    <source>
        <dbReference type="EMBL" id="KAJ7333366.1"/>
    </source>
</evidence>
<reference evidence="1" key="1">
    <citation type="submission" date="2023-03" db="EMBL/GenBank/DDBJ databases">
        <title>Massive genome expansion in bonnet fungi (Mycena s.s.) driven by repeated elements and novel gene families across ecological guilds.</title>
        <authorList>
            <consortium name="Lawrence Berkeley National Laboratory"/>
            <person name="Harder C.B."/>
            <person name="Miyauchi S."/>
            <person name="Viragh M."/>
            <person name="Kuo A."/>
            <person name="Thoen E."/>
            <person name="Andreopoulos B."/>
            <person name="Lu D."/>
            <person name="Skrede I."/>
            <person name="Drula E."/>
            <person name="Henrissat B."/>
            <person name="Morin E."/>
            <person name="Kohler A."/>
            <person name="Barry K."/>
            <person name="LaButti K."/>
            <person name="Morin E."/>
            <person name="Salamov A."/>
            <person name="Lipzen A."/>
            <person name="Mereny Z."/>
            <person name="Hegedus B."/>
            <person name="Baldrian P."/>
            <person name="Stursova M."/>
            <person name="Weitz H."/>
            <person name="Taylor A."/>
            <person name="Grigoriev I.V."/>
            <person name="Nagy L.G."/>
            <person name="Martin F."/>
            <person name="Kauserud H."/>
        </authorList>
    </citation>
    <scope>NUCLEOTIDE SEQUENCE</scope>
    <source>
        <strain evidence="1">CBHHK002</strain>
    </source>
</reference>
<protein>
    <submittedName>
        <fullName evidence="1">Uncharacterized protein</fullName>
    </submittedName>
</protein>
<comment type="caution">
    <text evidence="1">The sequence shown here is derived from an EMBL/GenBank/DDBJ whole genome shotgun (WGS) entry which is preliminary data.</text>
</comment>
<name>A0AAD6ZQ68_9AGAR</name>
<organism evidence="1 2">
    <name type="scientific">Mycena albidolilacea</name>
    <dbReference type="NCBI Taxonomy" id="1033008"/>
    <lineage>
        <taxon>Eukaryota</taxon>
        <taxon>Fungi</taxon>
        <taxon>Dikarya</taxon>
        <taxon>Basidiomycota</taxon>
        <taxon>Agaricomycotina</taxon>
        <taxon>Agaricomycetes</taxon>
        <taxon>Agaricomycetidae</taxon>
        <taxon>Agaricales</taxon>
        <taxon>Marasmiineae</taxon>
        <taxon>Mycenaceae</taxon>
        <taxon>Mycena</taxon>
    </lineage>
</organism>
<keyword evidence="2" id="KW-1185">Reference proteome</keyword>